<evidence type="ECO:0000256" key="5">
    <source>
        <dbReference type="ARBA" id="ARBA00023128"/>
    </source>
</evidence>
<dbReference type="InterPro" id="IPR019368">
    <property type="entry name" value="Ribosomal_mS29"/>
</dbReference>
<evidence type="ECO:0000256" key="4">
    <source>
        <dbReference type="ARBA" id="ARBA00022980"/>
    </source>
</evidence>
<feature type="region of interest" description="Disordered" evidence="8">
    <location>
        <begin position="41"/>
        <end position="61"/>
    </location>
</feature>
<evidence type="ECO:0000313" key="9">
    <source>
        <dbReference type="EMBL" id="KAL3417952.1"/>
    </source>
</evidence>
<evidence type="ECO:0000256" key="7">
    <source>
        <dbReference type="ARBA" id="ARBA00035140"/>
    </source>
</evidence>
<evidence type="ECO:0000256" key="1">
    <source>
        <dbReference type="ARBA" id="ARBA00004173"/>
    </source>
</evidence>
<evidence type="ECO:0000256" key="8">
    <source>
        <dbReference type="SAM" id="MobiDB-lite"/>
    </source>
</evidence>
<evidence type="ECO:0000313" key="10">
    <source>
        <dbReference type="Proteomes" id="UP001629113"/>
    </source>
</evidence>
<evidence type="ECO:0000256" key="6">
    <source>
        <dbReference type="ARBA" id="ARBA00023274"/>
    </source>
</evidence>
<dbReference type="PANTHER" id="PTHR12810">
    <property type="entry name" value="MITOCHONDRIAL 28S RIBOSOMAL PROTEIN S29"/>
    <property type="match status" value="1"/>
</dbReference>
<keyword evidence="3" id="KW-0809">Transit peptide</keyword>
<dbReference type="Pfam" id="PF10236">
    <property type="entry name" value="DAP3"/>
    <property type="match status" value="1"/>
</dbReference>
<keyword evidence="6" id="KW-0687">Ribonucleoprotein</keyword>
<gene>
    <name evidence="9" type="ORF">PVAG01_10962</name>
</gene>
<evidence type="ECO:0000256" key="3">
    <source>
        <dbReference type="ARBA" id="ARBA00022946"/>
    </source>
</evidence>
<reference evidence="9 10" key="1">
    <citation type="submission" date="2024-06" db="EMBL/GenBank/DDBJ databases">
        <title>Complete genome of Phlyctema vagabunda strain 19-DSS-EL-015.</title>
        <authorList>
            <person name="Fiorenzani C."/>
        </authorList>
    </citation>
    <scope>NUCLEOTIDE SEQUENCE [LARGE SCALE GENOMIC DNA]</scope>
    <source>
        <strain evidence="9 10">19-DSS-EL-015</strain>
    </source>
</reference>
<evidence type="ECO:0000256" key="2">
    <source>
        <dbReference type="ARBA" id="ARBA00009863"/>
    </source>
</evidence>
<keyword evidence="4" id="KW-0689">Ribosomal protein</keyword>
<protein>
    <recommendedName>
        <fullName evidence="7">Small ribosomal subunit protein mS29</fullName>
    </recommendedName>
</protein>
<name>A0ABR4P442_9HELO</name>
<organism evidence="9 10">
    <name type="scientific">Phlyctema vagabunda</name>
    <dbReference type="NCBI Taxonomy" id="108571"/>
    <lineage>
        <taxon>Eukaryota</taxon>
        <taxon>Fungi</taxon>
        <taxon>Dikarya</taxon>
        <taxon>Ascomycota</taxon>
        <taxon>Pezizomycotina</taxon>
        <taxon>Leotiomycetes</taxon>
        <taxon>Helotiales</taxon>
        <taxon>Dermateaceae</taxon>
        <taxon>Phlyctema</taxon>
    </lineage>
</organism>
<dbReference type="Proteomes" id="UP001629113">
    <property type="component" value="Unassembled WGS sequence"/>
</dbReference>
<proteinExistence type="inferred from homology"/>
<dbReference type="PANTHER" id="PTHR12810:SF0">
    <property type="entry name" value="SMALL RIBOSOMAL SUBUNIT PROTEIN MS29"/>
    <property type="match status" value="1"/>
</dbReference>
<comment type="caution">
    <text evidence="9">The sequence shown here is derived from an EMBL/GenBank/DDBJ whole genome shotgun (WGS) entry which is preliminary data.</text>
</comment>
<comment type="subcellular location">
    <subcellularLocation>
        <location evidence="1">Mitochondrion</location>
    </subcellularLocation>
</comment>
<keyword evidence="5" id="KW-0496">Mitochondrion</keyword>
<comment type="similarity">
    <text evidence="2">Belongs to the mitochondrion-specific ribosomal protein mS29 family.</text>
</comment>
<accession>A0ABR4P442</accession>
<dbReference type="EMBL" id="JBFCZG010000010">
    <property type="protein sequence ID" value="KAL3417952.1"/>
    <property type="molecule type" value="Genomic_DNA"/>
</dbReference>
<sequence>MASTSCWKCLVRPSVPLPRSTIASSTAAFSTTTPLAANVVKAKPKGQKPSKPSMRSGGSLRIKKKAFVKPSGRPPMPGERKALRKRIVLSNTNALEVPDLVDLNAENLVDPQLVGKVVGLPGPVIDQLRAADAFKITQGWSLFRRPAMLIREESVRVVGLMDQAAAKKETYRVVLDGNRGTGKSMLVLQAMTAAFIKGWVVVNIPECQELTAATTEYTPIPNTNPTQYTQHQYAALLLSQIGKANQAVLSSLILSMKHPDSPIPLQENISLARLAELGARDPEISWELFHIFWREMMVEGRPPMLISMDSVSHLMGESAYRNPEFKLIHAHDLVLVKHFVDHLSGAAKLPNGGAVIGAMSRSHAPKLLAVELALTQQLERQNGQPLSQPQGFKKYDAPSLKALGNGNVQVMKVAGLSRDEARGLMEYWARSGLLRQTVTEKVVAEKWALAGNGVVGEIERGALRMRI</sequence>
<keyword evidence="10" id="KW-1185">Reference proteome</keyword>